<dbReference type="Gene3D" id="3.40.50.2300">
    <property type="match status" value="2"/>
</dbReference>
<dbReference type="STRING" id="273678.RS84_00954"/>
<dbReference type="Pfam" id="PF13377">
    <property type="entry name" value="Peripla_BP_3"/>
    <property type="match status" value="1"/>
</dbReference>
<evidence type="ECO:0000256" key="2">
    <source>
        <dbReference type="ARBA" id="ARBA00023125"/>
    </source>
</evidence>
<dbReference type="PANTHER" id="PTHR30146:SF153">
    <property type="entry name" value="LACTOSE OPERON REPRESSOR"/>
    <property type="match status" value="1"/>
</dbReference>
<sequence length="341" mass="36000">MARTRATIRDVARRAGVSSTTVSHTFSGNGVVNEQTQERVRAAASALGYHPDVVASGLRSSRLGVIGLVLRPAVGPEPHQLGDVDYFPRFAGAAALTSLGHGYALMLVADPVVPGASRTAYACDGIIVTDPVGNDPLTAAMRSSGMPYVLVGRDVADPDDPHVIDIATAHIVDRVLDHLAAAGGTRPALIVGTDAIEWNLATESRYRERMLSARLPATVLRVPERASRSEAGLAADELLSLPEPADAVYCLTSDHARGVVERLVERGVRVPEDVVVMCGSDAECLRALSPTISTVDLLPEALGRQAAAALLRQLEPDLAVTAPEPEHGRLIVRESTSRSGR</sequence>
<reference evidence="5 6" key="1">
    <citation type="submission" date="2015-02" db="EMBL/GenBank/DDBJ databases">
        <title>Draft genome sequences of ten Microbacterium spp. with emphasis on heavy metal contaminated environments.</title>
        <authorList>
            <person name="Corretto E."/>
        </authorList>
    </citation>
    <scope>NUCLEOTIDE SEQUENCE [LARGE SCALE GENOMIC DNA]</scope>
    <source>
        <strain evidence="5 6">SA35</strain>
    </source>
</reference>
<dbReference type="OrthoDB" id="252678at2"/>
<organism evidence="5 6">
    <name type="scientific">Microbacterium hydrocarbonoxydans</name>
    <dbReference type="NCBI Taxonomy" id="273678"/>
    <lineage>
        <taxon>Bacteria</taxon>
        <taxon>Bacillati</taxon>
        <taxon>Actinomycetota</taxon>
        <taxon>Actinomycetes</taxon>
        <taxon>Micrococcales</taxon>
        <taxon>Microbacteriaceae</taxon>
        <taxon>Microbacterium</taxon>
    </lineage>
</organism>
<gene>
    <name evidence="5" type="primary">exuR_1</name>
    <name evidence="5" type="ORF">RS84_00954</name>
</gene>
<evidence type="ECO:0000313" key="6">
    <source>
        <dbReference type="Proteomes" id="UP000033900"/>
    </source>
</evidence>
<feature type="domain" description="HTH lacI-type" evidence="4">
    <location>
        <begin position="6"/>
        <end position="60"/>
    </location>
</feature>
<keyword evidence="2" id="KW-0238">DNA-binding</keyword>
<dbReference type="AlphaFoldDB" id="A0A0M2HPW1"/>
<accession>A0A0M2HPW1</accession>
<name>A0A0M2HPW1_9MICO</name>
<dbReference type="SMART" id="SM00354">
    <property type="entry name" value="HTH_LACI"/>
    <property type="match status" value="1"/>
</dbReference>
<dbReference type="PROSITE" id="PS50932">
    <property type="entry name" value="HTH_LACI_2"/>
    <property type="match status" value="1"/>
</dbReference>
<dbReference type="RefSeq" id="WP_052676216.1">
    <property type="nucleotide sequence ID" value="NZ_JYJB01000006.1"/>
</dbReference>
<dbReference type="PANTHER" id="PTHR30146">
    <property type="entry name" value="LACI-RELATED TRANSCRIPTIONAL REPRESSOR"/>
    <property type="match status" value="1"/>
</dbReference>
<dbReference type="SUPFAM" id="SSF47413">
    <property type="entry name" value="lambda repressor-like DNA-binding domains"/>
    <property type="match status" value="1"/>
</dbReference>
<dbReference type="InterPro" id="IPR010982">
    <property type="entry name" value="Lambda_DNA-bd_dom_sf"/>
</dbReference>
<keyword evidence="6" id="KW-1185">Reference proteome</keyword>
<dbReference type="Gene3D" id="1.10.260.40">
    <property type="entry name" value="lambda repressor-like DNA-binding domains"/>
    <property type="match status" value="1"/>
</dbReference>
<dbReference type="CDD" id="cd01392">
    <property type="entry name" value="HTH_LacI"/>
    <property type="match status" value="1"/>
</dbReference>
<dbReference type="GO" id="GO:0000976">
    <property type="term" value="F:transcription cis-regulatory region binding"/>
    <property type="evidence" value="ECO:0007669"/>
    <property type="project" value="TreeGrafter"/>
</dbReference>
<dbReference type="PATRIC" id="fig|273678.4.peg.949"/>
<proteinExistence type="predicted"/>
<keyword evidence="3" id="KW-0804">Transcription</keyword>
<comment type="caution">
    <text evidence="5">The sequence shown here is derived from an EMBL/GenBank/DDBJ whole genome shotgun (WGS) entry which is preliminary data.</text>
</comment>
<dbReference type="GO" id="GO:0003700">
    <property type="term" value="F:DNA-binding transcription factor activity"/>
    <property type="evidence" value="ECO:0007669"/>
    <property type="project" value="TreeGrafter"/>
</dbReference>
<dbReference type="SUPFAM" id="SSF53822">
    <property type="entry name" value="Periplasmic binding protein-like I"/>
    <property type="match status" value="1"/>
</dbReference>
<evidence type="ECO:0000256" key="1">
    <source>
        <dbReference type="ARBA" id="ARBA00023015"/>
    </source>
</evidence>
<dbReference type="EMBL" id="JYJB01000006">
    <property type="protein sequence ID" value="KJL48787.1"/>
    <property type="molecule type" value="Genomic_DNA"/>
</dbReference>
<dbReference type="Pfam" id="PF00356">
    <property type="entry name" value="LacI"/>
    <property type="match status" value="1"/>
</dbReference>
<evidence type="ECO:0000259" key="4">
    <source>
        <dbReference type="PROSITE" id="PS50932"/>
    </source>
</evidence>
<keyword evidence="1" id="KW-0805">Transcription regulation</keyword>
<evidence type="ECO:0000256" key="3">
    <source>
        <dbReference type="ARBA" id="ARBA00023163"/>
    </source>
</evidence>
<protein>
    <submittedName>
        <fullName evidence="5">Putative HTH-type transcriptional repressor ExuR</fullName>
    </submittedName>
</protein>
<dbReference type="Proteomes" id="UP000033900">
    <property type="component" value="Unassembled WGS sequence"/>
</dbReference>
<dbReference type="InterPro" id="IPR046335">
    <property type="entry name" value="LacI/GalR-like_sensor"/>
</dbReference>
<dbReference type="InterPro" id="IPR028082">
    <property type="entry name" value="Peripla_BP_I"/>
</dbReference>
<dbReference type="InterPro" id="IPR000843">
    <property type="entry name" value="HTH_LacI"/>
</dbReference>
<evidence type="ECO:0000313" key="5">
    <source>
        <dbReference type="EMBL" id="KJL48787.1"/>
    </source>
</evidence>